<keyword evidence="3" id="KW-1185">Reference proteome</keyword>
<sequence length="293" mass="32711">MFNPAEVLAAAFGDHLSETYLQAFPEQKTQYADFLNHTARETLEHISASDAPYHNSEHTMMVTLVGQQIILGKHKTSIVHPEDWLHYILALLIHDIGFRRGVCDGDTSNEVVINDAGERVCPPRGSTDAYLAPYHVDRAKIYARHRFAGSDFIDPERIAQAIEYTRFPVPDDPAYACYETEPALVRAADLIGQIADPYYLSKVSGLYHEFLETGFARELGFSSPMDLVEQFPSFFHQQVEPLIGPALEHLEQTSDGKELIVELYSRVTQVSRRENTLGPFSGPQDVPGCGADG</sequence>
<organism evidence="2 3">
    <name type="scientific">Roseovarius aestuarii</name>
    <dbReference type="NCBI Taxonomy" id="475083"/>
    <lineage>
        <taxon>Bacteria</taxon>
        <taxon>Pseudomonadati</taxon>
        <taxon>Pseudomonadota</taxon>
        <taxon>Alphaproteobacteria</taxon>
        <taxon>Rhodobacterales</taxon>
        <taxon>Roseobacteraceae</taxon>
        <taxon>Roseovarius</taxon>
    </lineage>
</organism>
<dbReference type="EMBL" id="FWXB01000040">
    <property type="protein sequence ID" value="SMC14716.1"/>
    <property type="molecule type" value="Genomic_DNA"/>
</dbReference>
<reference evidence="2 3" key="1">
    <citation type="submission" date="2017-03" db="EMBL/GenBank/DDBJ databases">
        <authorList>
            <person name="Afonso C.L."/>
            <person name="Miller P.J."/>
            <person name="Scott M.A."/>
            <person name="Spackman E."/>
            <person name="Goraichik I."/>
            <person name="Dimitrov K.M."/>
            <person name="Suarez D.L."/>
            <person name="Swayne D.E."/>
        </authorList>
    </citation>
    <scope>NUCLEOTIDE SEQUENCE [LARGE SCALE GENOMIC DNA]</scope>
    <source>
        <strain evidence="2 3">CECT 7745</strain>
    </source>
</reference>
<feature type="region of interest" description="Disordered" evidence="1">
    <location>
        <begin position="274"/>
        <end position="293"/>
    </location>
</feature>
<dbReference type="Proteomes" id="UP000193224">
    <property type="component" value="Unassembled WGS sequence"/>
</dbReference>
<name>A0A1X7BYC7_9RHOB</name>
<protein>
    <recommendedName>
        <fullName evidence="4">Metal-dependent phosphohydrolase</fullName>
    </recommendedName>
</protein>
<gene>
    <name evidence="2" type="ORF">ROA7745_04586</name>
</gene>
<dbReference type="Gene3D" id="1.10.3210.10">
    <property type="entry name" value="Hypothetical protein af1432"/>
    <property type="match status" value="1"/>
</dbReference>
<proteinExistence type="predicted"/>
<dbReference type="OrthoDB" id="505007at2"/>
<accession>A0A1X7BYC7</accession>
<evidence type="ECO:0008006" key="4">
    <source>
        <dbReference type="Google" id="ProtNLM"/>
    </source>
</evidence>
<dbReference type="SUPFAM" id="SSF109604">
    <property type="entry name" value="HD-domain/PDEase-like"/>
    <property type="match status" value="1"/>
</dbReference>
<evidence type="ECO:0000313" key="3">
    <source>
        <dbReference type="Proteomes" id="UP000193224"/>
    </source>
</evidence>
<evidence type="ECO:0000313" key="2">
    <source>
        <dbReference type="EMBL" id="SMC14716.1"/>
    </source>
</evidence>
<dbReference type="AlphaFoldDB" id="A0A1X7BYC7"/>
<dbReference type="RefSeq" id="WP_085802603.1">
    <property type="nucleotide sequence ID" value="NZ_FWXB01000040.1"/>
</dbReference>
<evidence type="ECO:0000256" key="1">
    <source>
        <dbReference type="SAM" id="MobiDB-lite"/>
    </source>
</evidence>